<sequence>MGRIFTSHLEGRVYSCKFCKAHLANVEEVVSKSFHCRDGKAYLFNAVVNIRSGVPEERWMTTGRHKVVDIYCNKCMQAVGWKYIEAFEHGQKYKEGKYILERYAEIAIGNFN</sequence>
<dbReference type="FunCoup" id="C1FDK9">
    <property type="interactions" value="263"/>
</dbReference>
<evidence type="ECO:0000313" key="7">
    <source>
        <dbReference type="Proteomes" id="UP000002009"/>
    </source>
</evidence>
<dbReference type="RefSeq" id="XP_002507146.1">
    <property type="nucleotide sequence ID" value="XM_002507100.1"/>
</dbReference>
<dbReference type="GO" id="GO:0046872">
    <property type="term" value="F:metal ion binding"/>
    <property type="evidence" value="ECO:0007669"/>
    <property type="project" value="UniProtKB-KW"/>
</dbReference>
<evidence type="ECO:0000256" key="1">
    <source>
        <dbReference type="ARBA" id="ARBA00005613"/>
    </source>
</evidence>
<dbReference type="OrthoDB" id="6407410at2759"/>
<dbReference type="eggNOG" id="KOG3399">
    <property type="taxonomic scope" value="Eukaryota"/>
</dbReference>
<evidence type="ECO:0000259" key="5">
    <source>
        <dbReference type="PROSITE" id="PS51792"/>
    </source>
</evidence>
<evidence type="ECO:0000256" key="3">
    <source>
        <dbReference type="ARBA" id="ARBA00022833"/>
    </source>
</evidence>
<feature type="domain" description="Yippee" evidence="5">
    <location>
        <begin position="12"/>
        <end position="109"/>
    </location>
</feature>
<dbReference type="PANTHER" id="PTHR13848">
    <property type="entry name" value="PROTEIN YIPPEE-LIKE CG15309-RELATED"/>
    <property type="match status" value="1"/>
</dbReference>
<comment type="similarity">
    <text evidence="1 4">Belongs to the yippee family.</text>
</comment>
<dbReference type="Proteomes" id="UP000002009">
    <property type="component" value="Chromosome 1"/>
</dbReference>
<name>C1FDK9_MICCC</name>
<keyword evidence="7" id="KW-1185">Reference proteome</keyword>
<protein>
    <recommendedName>
        <fullName evidence="4">Protein yippee-like</fullName>
    </recommendedName>
</protein>
<accession>C1FDK9</accession>
<gene>
    <name evidence="6" type="ORF">MICPUN_55062</name>
</gene>
<dbReference type="Pfam" id="PF03226">
    <property type="entry name" value="Yippee-Mis18"/>
    <property type="match status" value="1"/>
</dbReference>
<dbReference type="OMA" id="KEDRMLM"/>
<reference evidence="6 7" key="1">
    <citation type="journal article" date="2009" name="Science">
        <title>Green evolution and dynamic adaptations revealed by genomes of the marine picoeukaryotes Micromonas.</title>
        <authorList>
            <person name="Worden A.Z."/>
            <person name="Lee J.H."/>
            <person name="Mock T."/>
            <person name="Rouze P."/>
            <person name="Simmons M.P."/>
            <person name="Aerts A.L."/>
            <person name="Allen A.E."/>
            <person name="Cuvelier M.L."/>
            <person name="Derelle E."/>
            <person name="Everett M.V."/>
            <person name="Foulon E."/>
            <person name="Grimwood J."/>
            <person name="Gundlach H."/>
            <person name="Henrissat B."/>
            <person name="Napoli C."/>
            <person name="McDonald S.M."/>
            <person name="Parker M.S."/>
            <person name="Rombauts S."/>
            <person name="Salamov A."/>
            <person name="Von Dassow P."/>
            <person name="Badger J.H."/>
            <person name="Coutinho P.M."/>
            <person name="Demir E."/>
            <person name="Dubchak I."/>
            <person name="Gentemann C."/>
            <person name="Eikrem W."/>
            <person name="Gready J.E."/>
            <person name="John U."/>
            <person name="Lanier W."/>
            <person name="Lindquist E.A."/>
            <person name="Lucas S."/>
            <person name="Mayer K.F."/>
            <person name="Moreau H."/>
            <person name="Not F."/>
            <person name="Otillar R."/>
            <person name="Panaud O."/>
            <person name="Pangilinan J."/>
            <person name="Paulsen I."/>
            <person name="Piegu B."/>
            <person name="Poliakov A."/>
            <person name="Robbens S."/>
            <person name="Schmutz J."/>
            <person name="Toulza E."/>
            <person name="Wyss T."/>
            <person name="Zelensky A."/>
            <person name="Zhou K."/>
            <person name="Armbrust E.V."/>
            <person name="Bhattacharya D."/>
            <person name="Goodenough U.W."/>
            <person name="Van de Peer Y."/>
            <person name="Grigoriev I.V."/>
        </authorList>
    </citation>
    <scope>NUCLEOTIDE SEQUENCE [LARGE SCALE GENOMIC DNA]</scope>
    <source>
        <strain evidence="7">RCC299 / NOUM17</strain>
    </source>
</reference>
<dbReference type="InParanoid" id="C1FDK9"/>
<dbReference type="InterPro" id="IPR034751">
    <property type="entry name" value="Yippee"/>
</dbReference>
<dbReference type="AlphaFoldDB" id="C1FDK9"/>
<dbReference type="PROSITE" id="PS51792">
    <property type="entry name" value="YIPPEE"/>
    <property type="match status" value="1"/>
</dbReference>
<keyword evidence="3" id="KW-0862">Zinc</keyword>
<evidence type="ECO:0000313" key="6">
    <source>
        <dbReference type="EMBL" id="ACO68404.1"/>
    </source>
</evidence>
<dbReference type="InterPro" id="IPR004910">
    <property type="entry name" value="Yippee/Mis18/Cereblon"/>
</dbReference>
<evidence type="ECO:0000256" key="4">
    <source>
        <dbReference type="RuleBase" id="RU110713"/>
    </source>
</evidence>
<dbReference type="KEGG" id="mis:MICPUN_55062"/>
<keyword evidence="2" id="KW-0479">Metal-binding</keyword>
<proteinExistence type="inferred from homology"/>
<dbReference type="STRING" id="296587.C1FDK9"/>
<dbReference type="InterPro" id="IPR039058">
    <property type="entry name" value="Yippee_fam"/>
</dbReference>
<evidence type="ECO:0000256" key="2">
    <source>
        <dbReference type="ARBA" id="ARBA00022723"/>
    </source>
</evidence>
<dbReference type="GeneID" id="8250473"/>
<dbReference type="EMBL" id="CP001574">
    <property type="protein sequence ID" value="ACO68404.1"/>
    <property type="molecule type" value="Genomic_DNA"/>
</dbReference>
<organism evidence="6 7">
    <name type="scientific">Micromonas commoda (strain RCC299 / NOUM17 / CCMP2709)</name>
    <name type="common">Picoplanktonic green alga</name>
    <dbReference type="NCBI Taxonomy" id="296587"/>
    <lineage>
        <taxon>Eukaryota</taxon>
        <taxon>Viridiplantae</taxon>
        <taxon>Chlorophyta</taxon>
        <taxon>Mamiellophyceae</taxon>
        <taxon>Mamiellales</taxon>
        <taxon>Mamiellaceae</taxon>
        <taxon>Micromonas</taxon>
    </lineage>
</organism>